<accession>A0ACC5WIL6</accession>
<protein>
    <submittedName>
        <fullName evidence="1">Uncharacterized protein</fullName>
    </submittedName>
</protein>
<gene>
    <name evidence="1" type="ORF">PGIGA_G00221220</name>
</gene>
<evidence type="ECO:0000313" key="2">
    <source>
        <dbReference type="Proteomes" id="UP000829447"/>
    </source>
</evidence>
<proteinExistence type="predicted"/>
<keyword evidence="2" id="KW-1185">Reference proteome</keyword>
<name>A0ACC5WIL6_PANGG</name>
<sequence length="146" mass="15907">IELDLRGNDPGESGVEKLTDIQNDQNYQLKILSLLKSPAAQEACTWLDKVLDQNSLLLKELDLSMKEPGDSGVKQLSALLEDSHCKFKKIKVNKCNLTVESCSALASVLRLKSCSVIELDLSNNSLQDSGVTQLSAGLKSSQCNLE</sequence>
<dbReference type="EMBL" id="CM040459">
    <property type="protein sequence ID" value="MCI4378883.1"/>
    <property type="molecule type" value="Genomic_DNA"/>
</dbReference>
<dbReference type="Proteomes" id="UP000829447">
    <property type="component" value="Linkage Group LG6"/>
</dbReference>
<feature type="non-terminal residue" evidence="1">
    <location>
        <position position="1"/>
    </location>
</feature>
<reference evidence="1 2" key="1">
    <citation type="journal article" date="2022" name="bioRxiv">
        <title>An ancient truncated duplication of the anti-Mullerian hormone receptor type 2 gene is a potential conserved master sex determinant in the Pangasiidae catfish family.</title>
        <authorList>
            <person name="Wen M."/>
            <person name="Pan Q."/>
            <person name="Jouanno E."/>
            <person name="Montfort J."/>
            <person name="Zahm M."/>
            <person name="Cabau C."/>
            <person name="Klopp C."/>
            <person name="Iampietro C."/>
            <person name="Roques C."/>
            <person name="Bouchez O."/>
            <person name="Castinel A."/>
            <person name="Donnadieu C."/>
            <person name="Parrinello H."/>
            <person name="Poncet C."/>
            <person name="Belmonte E."/>
            <person name="Gautier V."/>
            <person name="Avarre J.-C."/>
            <person name="Dugue R."/>
            <person name="Gustiano R."/>
            <person name="Ha T.T.T."/>
            <person name="Campet M."/>
            <person name="Sriphairoj K."/>
            <person name="Ribolli J."/>
            <person name="de Almeida F.L."/>
            <person name="Desvignes T."/>
            <person name="Postlethwait J.H."/>
            <person name="Bucao C.F."/>
            <person name="Robinson-Rechavi M."/>
            <person name="Bobe J."/>
            <person name="Herpin A."/>
            <person name="Guiguen Y."/>
        </authorList>
    </citation>
    <scope>NUCLEOTIDE SEQUENCE [LARGE SCALE GENOMIC DNA]</scope>
    <source>
        <strain evidence="1">YG-Dec2019</strain>
    </source>
</reference>
<feature type="non-terminal residue" evidence="1">
    <location>
        <position position="146"/>
    </location>
</feature>
<organism evidence="1 2">
    <name type="scientific">Pangasianodon gigas</name>
    <name type="common">Mekong giant catfish</name>
    <name type="synonym">Pangasius gigas</name>
    <dbReference type="NCBI Taxonomy" id="30993"/>
    <lineage>
        <taxon>Eukaryota</taxon>
        <taxon>Metazoa</taxon>
        <taxon>Chordata</taxon>
        <taxon>Craniata</taxon>
        <taxon>Vertebrata</taxon>
        <taxon>Euteleostomi</taxon>
        <taxon>Actinopterygii</taxon>
        <taxon>Neopterygii</taxon>
        <taxon>Teleostei</taxon>
        <taxon>Ostariophysi</taxon>
        <taxon>Siluriformes</taxon>
        <taxon>Pangasiidae</taxon>
        <taxon>Pangasianodon</taxon>
    </lineage>
</organism>
<comment type="caution">
    <text evidence="1">The sequence shown here is derived from an EMBL/GenBank/DDBJ whole genome shotgun (WGS) entry which is preliminary data.</text>
</comment>
<evidence type="ECO:0000313" key="1">
    <source>
        <dbReference type="EMBL" id="MCI4378883.1"/>
    </source>
</evidence>